<dbReference type="SUPFAM" id="SSF53850">
    <property type="entry name" value="Periplasmic binding protein-like II"/>
    <property type="match status" value="1"/>
</dbReference>
<dbReference type="InterPro" id="IPR005119">
    <property type="entry name" value="LysR_subst-bd"/>
</dbReference>
<evidence type="ECO:0000256" key="2">
    <source>
        <dbReference type="ARBA" id="ARBA00023015"/>
    </source>
</evidence>
<dbReference type="PANTHER" id="PTHR30537:SF5">
    <property type="entry name" value="HTH-TYPE TRANSCRIPTIONAL ACTIVATOR TTDR-RELATED"/>
    <property type="match status" value="1"/>
</dbReference>
<accession>A0A1N6KCD5</accession>
<comment type="similarity">
    <text evidence="1">Belongs to the LysR transcriptional regulatory family.</text>
</comment>
<dbReference type="SUPFAM" id="SSF46785">
    <property type="entry name" value="Winged helix' DNA-binding domain"/>
    <property type="match status" value="1"/>
</dbReference>
<evidence type="ECO:0000259" key="5">
    <source>
        <dbReference type="PROSITE" id="PS50931"/>
    </source>
</evidence>
<dbReference type="EMBL" id="FSRM01000002">
    <property type="protein sequence ID" value="SIO54244.1"/>
    <property type="molecule type" value="Genomic_DNA"/>
</dbReference>
<dbReference type="Gene3D" id="3.40.190.290">
    <property type="match status" value="1"/>
</dbReference>
<dbReference type="Pfam" id="PF03466">
    <property type="entry name" value="LysR_substrate"/>
    <property type="match status" value="1"/>
</dbReference>
<dbReference type="InterPro" id="IPR000847">
    <property type="entry name" value="LysR_HTH_N"/>
</dbReference>
<dbReference type="InterPro" id="IPR036390">
    <property type="entry name" value="WH_DNA-bd_sf"/>
</dbReference>
<keyword evidence="2" id="KW-0805">Transcription regulation</keyword>
<name>A0A1N6KCD5_9BURK</name>
<gene>
    <name evidence="6" type="ORF">SAMN05444168_6779</name>
</gene>
<keyword evidence="4" id="KW-0804">Transcription</keyword>
<organism evidence="6 7">
    <name type="scientific">Paraburkholderia phenazinium</name>
    <dbReference type="NCBI Taxonomy" id="60549"/>
    <lineage>
        <taxon>Bacteria</taxon>
        <taxon>Pseudomonadati</taxon>
        <taxon>Pseudomonadota</taxon>
        <taxon>Betaproteobacteria</taxon>
        <taxon>Burkholderiales</taxon>
        <taxon>Burkholderiaceae</taxon>
        <taxon>Paraburkholderia</taxon>
    </lineage>
</organism>
<dbReference type="CDD" id="cd08422">
    <property type="entry name" value="PBP2_CrgA_like"/>
    <property type="match status" value="1"/>
</dbReference>
<evidence type="ECO:0000256" key="4">
    <source>
        <dbReference type="ARBA" id="ARBA00023163"/>
    </source>
</evidence>
<dbReference type="PANTHER" id="PTHR30537">
    <property type="entry name" value="HTH-TYPE TRANSCRIPTIONAL REGULATOR"/>
    <property type="match status" value="1"/>
</dbReference>
<evidence type="ECO:0000256" key="1">
    <source>
        <dbReference type="ARBA" id="ARBA00009437"/>
    </source>
</evidence>
<dbReference type="Pfam" id="PF00126">
    <property type="entry name" value="HTH_1"/>
    <property type="match status" value="1"/>
</dbReference>
<sequence length="309" mass="33454">MNKLEAIRVFMRVAELSSFSLAGKQLNKSPAAITRNVAMLEAQLNMRLMNRSTRSLSLTEAGKVYLDGCRAVTRALDEVESGLVRTAHDHCGVLRIASPAVFATTGLASLLASYRTIAPRVDFEVTTSDGPIDVIEGGFDVCFSTDRYPISSSLVCRPLITIKEILVAAPAYLARRGEPTSPFSLQQHDLLTERDGARSWEFADGTGVQKITVSSILSATSSAAVRSAALANMGIALLPIPLVADDIAKARLVPLLDRYQINGGPQHIALVYYERRCLTAKVSSFIDFVLDRFSKPPIQESAATLRVVA</sequence>
<proteinExistence type="inferred from homology"/>
<dbReference type="AlphaFoldDB" id="A0A1N6KCD5"/>
<feature type="domain" description="HTH lysR-type" evidence="5">
    <location>
        <begin position="1"/>
        <end position="59"/>
    </location>
</feature>
<keyword evidence="3 6" id="KW-0238">DNA-binding</keyword>
<evidence type="ECO:0000256" key="3">
    <source>
        <dbReference type="ARBA" id="ARBA00023125"/>
    </source>
</evidence>
<dbReference type="RefSeq" id="WP_074268541.1">
    <property type="nucleotide sequence ID" value="NZ_FSRM01000002.1"/>
</dbReference>
<dbReference type="GO" id="GO:0003677">
    <property type="term" value="F:DNA binding"/>
    <property type="evidence" value="ECO:0007669"/>
    <property type="project" value="UniProtKB-KW"/>
</dbReference>
<dbReference type="OrthoDB" id="9080054at2"/>
<evidence type="ECO:0000313" key="6">
    <source>
        <dbReference type="EMBL" id="SIO54244.1"/>
    </source>
</evidence>
<evidence type="ECO:0000313" key="7">
    <source>
        <dbReference type="Proteomes" id="UP000184693"/>
    </source>
</evidence>
<dbReference type="InterPro" id="IPR058163">
    <property type="entry name" value="LysR-type_TF_proteobact-type"/>
</dbReference>
<protein>
    <submittedName>
        <fullName evidence="6">DNA-binding transcriptional regulator, LysR family</fullName>
    </submittedName>
</protein>
<dbReference type="Gene3D" id="1.10.10.10">
    <property type="entry name" value="Winged helix-like DNA-binding domain superfamily/Winged helix DNA-binding domain"/>
    <property type="match status" value="1"/>
</dbReference>
<dbReference type="Proteomes" id="UP000184693">
    <property type="component" value="Unassembled WGS sequence"/>
</dbReference>
<dbReference type="InterPro" id="IPR036388">
    <property type="entry name" value="WH-like_DNA-bd_sf"/>
</dbReference>
<dbReference type="GO" id="GO:0003700">
    <property type="term" value="F:DNA-binding transcription factor activity"/>
    <property type="evidence" value="ECO:0007669"/>
    <property type="project" value="InterPro"/>
</dbReference>
<dbReference type="PROSITE" id="PS50931">
    <property type="entry name" value="HTH_LYSR"/>
    <property type="match status" value="1"/>
</dbReference>
<dbReference type="FunFam" id="1.10.10.10:FF:000001">
    <property type="entry name" value="LysR family transcriptional regulator"/>
    <property type="match status" value="1"/>
</dbReference>
<reference evidence="6 7" key="1">
    <citation type="submission" date="2016-11" db="EMBL/GenBank/DDBJ databases">
        <authorList>
            <person name="Jaros S."/>
            <person name="Januszkiewicz K."/>
            <person name="Wedrychowicz H."/>
        </authorList>
    </citation>
    <scope>NUCLEOTIDE SEQUENCE [LARGE SCALE GENOMIC DNA]</scope>
    <source>
        <strain evidence="6 7">GAS86</strain>
    </source>
</reference>